<dbReference type="Proteomes" id="UP001549799">
    <property type="component" value="Unassembled WGS sequence"/>
</dbReference>
<reference evidence="2 3" key="1">
    <citation type="submission" date="2024-07" db="EMBL/GenBank/DDBJ databases">
        <title>The genome sequence of type strain Sediminicola arcticus GDMCC 1.2805.</title>
        <authorList>
            <person name="Liu Y."/>
        </authorList>
    </citation>
    <scope>NUCLEOTIDE SEQUENCE [LARGE SCALE GENOMIC DNA]</scope>
    <source>
        <strain evidence="2 3">GDMCC 1.2805</strain>
    </source>
</reference>
<accession>A0ABV2SUS9</accession>
<evidence type="ECO:0000313" key="3">
    <source>
        <dbReference type="Proteomes" id="UP001549799"/>
    </source>
</evidence>
<keyword evidence="2" id="KW-0067">ATP-binding</keyword>
<sequence>MKPKKIVITGGPSTGKTSIIEKIELMGHACIHEISRSITLEAREQGIQQLFVSDPLLFSKKITEGRINQFHEASKFPVKHVFMDRGLPDVVAYMDCFGQEYDHSFIEACENYIYDDVFLLPPWKEIYSTDEERYENFDEALRIHDCLETSYKKYGYKPKHVPKGTIAERLSFILNKVKN</sequence>
<dbReference type="GO" id="GO:0005524">
    <property type="term" value="F:ATP binding"/>
    <property type="evidence" value="ECO:0007669"/>
    <property type="project" value="UniProtKB-KW"/>
</dbReference>
<evidence type="ECO:0000313" key="2">
    <source>
        <dbReference type="EMBL" id="MET6990927.1"/>
    </source>
</evidence>
<keyword evidence="3" id="KW-1185">Reference proteome</keyword>
<feature type="domain" description="NadR/Ttd14 AAA" evidence="1">
    <location>
        <begin position="5"/>
        <end position="169"/>
    </location>
</feature>
<dbReference type="InterPro" id="IPR027417">
    <property type="entry name" value="P-loop_NTPase"/>
</dbReference>
<dbReference type="Gene3D" id="3.40.50.300">
    <property type="entry name" value="P-loop containing nucleotide triphosphate hydrolases"/>
    <property type="match status" value="1"/>
</dbReference>
<dbReference type="EMBL" id="JBEXAE010000004">
    <property type="protein sequence ID" value="MET6990927.1"/>
    <property type="molecule type" value="Genomic_DNA"/>
</dbReference>
<gene>
    <name evidence="2" type="ORF">ABXZ36_09740</name>
</gene>
<evidence type="ECO:0000259" key="1">
    <source>
        <dbReference type="Pfam" id="PF13521"/>
    </source>
</evidence>
<name>A0ABV2SUS9_9FLAO</name>
<dbReference type="SUPFAM" id="SSF52540">
    <property type="entry name" value="P-loop containing nucleoside triphosphate hydrolases"/>
    <property type="match status" value="1"/>
</dbReference>
<dbReference type="RefSeq" id="WP_354615327.1">
    <property type="nucleotide sequence ID" value="NZ_JBEXAE010000004.1"/>
</dbReference>
<organism evidence="2 3">
    <name type="scientific">Sediminicola arcticus</name>
    <dbReference type="NCBI Taxonomy" id="1574308"/>
    <lineage>
        <taxon>Bacteria</taxon>
        <taxon>Pseudomonadati</taxon>
        <taxon>Bacteroidota</taxon>
        <taxon>Flavobacteriia</taxon>
        <taxon>Flavobacteriales</taxon>
        <taxon>Flavobacteriaceae</taxon>
        <taxon>Sediminicola</taxon>
    </lineage>
</organism>
<keyword evidence="2" id="KW-0547">Nucleotide-binding</keyword>
<dbReference type="Pfam" id="PF13521">
    <property type="entry name" value="AAA_28"/>
    <property type="match status" value="1"/>
</dbReference>
<protein>
    <submittedName>
        <fullName evidence="2">ATP-binding protein</fullName>
    </submittedName>
</protein>
<proteinExistence type="predicted"/>
<comment type="caution">
    <text evidence="2">The sequence shown here is derived from an EMBL/GenBank/DDBJ whole genome shotgun (WGS) entry which is preliminary data.</text>
</comment>
<dbReference type="InterPro" id="IPR038727">
    <property type="entry name" value="NadR/Ttd14_AAA_dom"/>
</dbReference>